<dbReference type="InterPro" id="IPR009660">
    <property type="entry name" value="Phage_A500_Gp15"/>
</dbReference>
<proteinExistence type="predicted"/>
<dbReference type="RefSeq" id="WP_331849329.1">
    <property type="nucleotide sequence ID" value="NZ_JAZHPZ010000026.1"/>
</dbReference>
<protein>
    <submittedName>
        <fullName evidence="1">Gp15 family bacteriophage protein</fullName>
    </submittedName>
</protein>
<dbReference type="EMBL" id="JAZHPZ010000026">
    <property type="protein sequence ID" value="MEF2969235.1"/>
    <property type="molecule type" value="Genomic_DNA"/>
</dbReference>
<accession>A0ABU7VZN9</accession>
<dbReference type="Proteomes" id="UP001306950">
    <property type="component" value="Unassembled WGS sequence"/>
</dbReference>
<evidence type="ECO:0000313" key="2">
    <source>
        <dbReference type="Proteomes" id="UP001306950"/>
    </source>
</evidence>
<keyword evidence="2" id="KW-1185">Reference proteome</keyword>
<dbReference type="Pfam" id="PF06854">
    <property type="entry name" value="Phage_Gp15"/>
    <property type="match status" value="1"/>
</dbReference>
<evidence type="ECO:0000313" key="1">
    <source>
        <dbReference type="EMBL" id="MEF2969235.1"/>
    </source>
</evidence>
<reference evidence="1 2" key="1">
    <citation type="submission" date="2024-02" db="EMBL/GenBank/DDBJ databases">
        <title>A nitrogen-fixing paenibacillus bacterium.</title>
        <authorList>
            <person name="Zhang W.L."/>
            <person name="Chen S.F."/>
        </authorList>
    </citation>
    <scope>NUCLEOTIDE SEQUENCE [LARGE SCALE GENOMIC DNA]</scope>
    <source>
        <strain evidence="1 2">M1</strain>
    </source>
</reference>
<organism evidence="1 2">
    <name type="scientific">Paenibacillus haidiansis</name>
    <dbReference type="NCBI Taxonomy" id="1574488"/>
    <lineage>
        <taxon>Bacteria</taxon>
        <taxon>Bacillati</taxon>
        <taxon>Bacillota</taxon>
        <taxon>Bacilli</taxon>
        <taxon>Bacillales</taxon>
        <taxon>Paenibacillaceae</taxon>
        <taxon>Paenibacillus</taxon>
    </lineage>
</organism>
<name>A0ABU7VZN9_9BACL</name>
<sequence>MRKQRPDFNGQQTQPNNWYDLREDWPLIEASLAKQYGIRIRQQADMPWSEFCTLVAGLMPDTPLGSIVAIRSEQDPKVRKNFNADQKRIYNEWRLRRAERKLADPAKLEQEMKSLEAALARMFGGGGNVQ</sequence>
<gene>
    <name evidence="1" type="ORF">V3851_26025</name>
</gene>
<comment type="caution">
    <text evidence="1">The sequence shown here is derived from an EMBL/GenBank/DDBJ whole genome shotgun (WGS) entry which is preliminary data.</text>
</comment>